<protein>
    <submittedName>
        <fullName evidence="1">Uncharacterized protein</fullName>
    </submittedName>
</protein>
<gene>
    <name evidence="1" type="ORF">LCGC14_1019320</name>
</gene>
<accession>A0A0F9NJJ5</accession>
<reference evidence="1" key="1">
    <citation type="journal article" date="2015" name="Nature">
        <title>Complex archaea that bridge the gap between prokaryotes and eukaryotes.</title>
        <authorList>
            <person name="Spang A."/>
            <person name="Saw J.H."/>
            <person name="Jorgensen S.L."/>
            <person name="Zaremba-Niedzwiedzka K."/>
            <person name="Martijn J."/>
            <person name="Lind A.E."/>
            <person name="van Eijk R."/>
            <person name="Schleper C."/>
            <person name="Guy L."/>
            <person name="Ettema T.J."/>
        </authorList>
    </citation>
    <scope>NUCLEOTIDE SEQUENCE</scope>
</reference>
<name>A0A0F9NJJ5_9ZZZZ</name>
<organism evidence="1">
    <name type="scientific">marine sediment metagenome</name>
    <dbReference type="NCBI Taxonomy" id="412755"/>
    <lineage>
        <taxon>unclassified sequences</taxon>
        <taxon>metagenomes</taxon>
        <taxon>ecological metagenomes</taxon>
    </lineage>
</organism>
<dbReference type="EMBL" id="LAZR01004061">
    <property type="protein sequence ID" value="KKN12152.1"/>
    <property type="molecule type" value="Genomic_DNA"/>
</dbReference>
<dbReference type="AlphaFoldDB" id="A0A0F9NJJ5"/>
<evidence type="ECO:0000313" key="1">
    <source>
        <dbReference type="EMBL" id="KKN12152.1"/>
    </source>
</evidence>
<sequence>MAQKNQDGSLDWMLSDEANDPDAVAAWRDYNAREYVLSYPGHWTHYDILGQLARHRHRTWEDLIRDLAQLQLPRNIDADEQFTVLVQVTKRDA</sequence>
<comment type="caution">
    <text evidence="1">The sequence shown here is derived from an EMBL/GenBank/DDBJ whole genome shotgun (WGS) entry which is preliminary data.</text>
</comment>
<proteinExistence type="predicted"/>